<dbReference type="PANTHER" id="PTHR43707:SF1">
    <property type="entry name" value="HISTIDINE--TRNA LIGASE, MITOCHONDRIAL-RELATED"/>
    <property type="match status" value="1"/>
</dbReference>
<reference evidence="3" key="1">
    <citation type="submission" date="2017-09" db="EMBL/GenBank/DDBJ databases">
        <title>Depth-based differentiation of microbial function through sediment-hosted aquifers and enrichment of novel symbionts in the deep terrestrial subsurface.</title>
        <authorList>
            <person name="Probst A.J."/>
            <person name="Ladd B."/>
            <person name="Jarett J.K."/>
            <person name="Geller-Mcgrath D.E."/>
            <person name="Sieber C.M.K."/>
            <person name="Emerson J.B."/>
            <person name="Anantharaman K."/>
            <person name="Thomas B.C."/>
            <person name="Malmstrom R."/>
            <person name="Stieglmeier M."/>
            <person name="Klingl A."/>
            <person name="Woyke T."/>
            <person name="Ryan C.M."/>
            <person name="Banfield J.F."/>
        </authorList>
    </citation>
    <scope>NUCLEOTIDE SEQUENCE [LARGE SCALE GENOMIC DNA]</scope>
</reference>
<dbReference type="GO" id="GO:0006427">
    <property type="term" value="P:histidyl-tRNA aminoacylation"/>
    <property type="evidence" value="ECO:0007669"/>
    <property type="project" value="TreeGrafter"/>
</dbReference>
<dbReference type="InterPro" id="IPR006195">
    <property type="entry name" value="aa-tRNA-synth_II"/>
</dbReference>
<gene>
    <name evidence="2" type="ORF">CO102_02520</name>
</gene>
<dbReference type="EMBL" id="PFUA01000062">
    <property type="protein sequence ID" value="PJB49921.1"/>
    <property type="molecule type" value="Genomic_DNA"/>
</dbReference>
<dbReference type="Proteomes" id="UP000228770">
    <property type="component" value="Unassembled WGS sequence"/>
</dbReference>
<dbReference type="GO" id="GO:0005737">
    <property type="term" value="C:cytoplasm"/>
    <property type="evidence" value="ECO:0007669"/>
    <property type="project" value="InterPro"/>
</dbReference>
<sequence>MGMQKKQILKTKKAIARKRSQGTQTFQAPKGMHDIYEPDIALFDDLQDVVRDLARAYGYQHIEIPVLEDKDLFVRSVGLDTDMVEKEMYVLKTRGRDILALRPEGTAGVARAYIQNGFMYMPQPVKLWYWGPMFRYENPQAGRYRQHIQAGFEFLGADNPIADAETMQLAVRIGESFGLKNVCVYLNSIGCSACRVSYRKALKAYYRTKSRKLCSD</sequence>
<feature type="domain" description="Aminoacyl-transfer RNA synthetases class-II family profile" evidence="1">
    <location>
        <begin position="27"/>
        <end position="216"/>
    </location>
</feature>
<dbReference type="InterPro" id="IPR041715">
    <property type="entry name" value="HisRS-like_core"/>
</dbReference>
<dbReference type="CDD" id="cd00773">
    <property type="entry name" value="HisRS-like_core"/>
    <property type="match status" value="1"/>
</dbReference>
<name>A0A2M8C1F2_9BACT</name>
<dbReference type="Gene3D" id="3.30.930.10">
    <property type="entry name" value="Bira Bifunctional Protein, Domain 2"/>
    <property type="match status" value="1"/>
</dbReference>
<dbReference type="GO" id="GO:0004821">
    <property type="term" value="F:histidine-tRNA ligase activity"/>
    <property type="evidence" value="ECO:0007669"/>
    <property type="project" value="TreeGrafter"/>
</dbReference>
<dbReference type="Pfam" id="PF13393">
    <property type="entry name" value="tRNA-synt_His"/>
    <property type="match status" value="1"/>
</dbReference>
<accession>A0A2M8C1F2</accession>
<dbReference type="PANTHER" id="PTHR43707">
    <property type="entry name" value="HISTIDYL-TRNA SYNTHETASE"/>
    <property type="match status" value="1"/>
</dbReference>
<organism evidence="2 3">
    <name type="scientific">Candidatus Brennerbacteria bacterium CG_4_9_14_3_um_filter_43_9</name>
    <dbReference type="NCBI Taxonomy" id="1974522"/>
    <lineage>
        <taxon>Bacteria</taxon>
        <taxon>Candidatus Brenneribacteriota</taxon>
    </lineage>
</organism>
<protein>
    <recommendedName>
        <fullName evidence="1">Aminoacyl-transfer RNA synthetases class-II family profile domain-containing protein</fullName>
    </recommendedName>
</protein>
<proteinExistence type="predicted"/>
<evidence type="ECO:0000313" key="2">
    <source>
        <dbReference type="EMBL" id="PJB49921.1"/>
    </source>
</evidence>
<dbReference type="PROSITE" id="PS50862">
    <property type="entry name" value="AA_TRNA_LIGASE_II"/>
    <property type="match status" value="1"/>
</dbReference>
<dbReference type="AlphaFoldDB" id="A0A2M8C1F2"/>
<evidence type="ECO:0000313" key="3">
    <source>
        <dbReference type="Proteomes" id="UP000228770"/>
    </source>
</evidence>
<dbReference type="InterPro" id="IPR045864">
    <property type="entry name" value="aa-tRNA-synth_II/BPL/LPL"/>
</dbReference>
<evidence type="ECO:0000259" key="1">
    <source>
        <dbReference type="PROSITE" id="PS50862"/>
    </source>
</evidence>
<feature type="non-terminal residue" evidence="2">
    <location>
        <position position="216"/>
    </location>
</feature>
<comment type="caution">
    <text evidence="2">The sequence shown here is derived from an EMBL/GenBank/DDBJ whole genome shotgun (WGS) entry which is preliminary data.</text>
</comment>
<dbReference type="InterPro" id="IPR004516">
    <property type="entry name" value="HisRS/HisZ"/>
</dbReference>
<dbReference type="SUPFAM" id="SSF55681">
    <property type="entry name" value="Class II aaRS and biotin synthetases"/>
    <property type="match status" value="1"/>
</dbReference>